<feature type="region of interest" description="Disordered" evidence="1">
    <location>
        <begin position="155"/>
        <end position="252"/>
    </location>
</feature>
<dbReference type="InterPro" id="IPR029071">
    <property type="entry name" value="Ubiquitin-like_domsf"/>
</dbReference>
<feature type="region of interest" description="Disordered" evidence="1">
    <location>
        <begin position="43"/>
        <end position="67"/>
    </location>
</feature>
<dbReference type="Proteomes" id="UP001302745">
    <property type="component" value="Unassembled WGS sequence"/>
</dbReference>
<dbReference type="CDD" id="cd17039">
    <property type="entry name" value="Ubl_ubiquitin_like"/>
    <property type="match status" value="1"/>
</dbReference>
<reference evidence="4" key="2">
    <citation type="submission" date="2023-05" db="EMBL/GenBank/DDBJ databases">
        <authorList>
            <consortium name="Lawrence Berkeley National Laboratory"/>
            <person name="Steindorff A."/>
            <person name="Hensen N."/>
            <person name="Bonometti L."/>
            <person name="Westerberg I."/>
            <person name="Brannstrom I.O."/>
            <person name="Guillou S."/>
            <person name="Cros-Aarteil S."/>
            <person name="Calhoun S."/>
            <person name="Haridas S."/>
            <person name="Kuo A."/>
            <person name="Mondo S."/>
            <person name="Pangilinan J."/>
            <person name="Riley R."/>
            <person name="Labutti K."/>
            <person name="Andreopoulos B."/>
            <person name="Lipzen A."/>
            <person name="Chen C."/>
            <person name="Yanf M."/>
            <person name="Daum C."/>
            <person name="Ng V."/>
            <person name="Clum A."/>
            <person name="Ohm R."/>
            <person name="Martin F."/>
            <person name="Silar P."/>
            <person name="Natvig D."/>
            <person name="Lalanne C."/>
            <person name="Gautier V."/>
            <person name="Ament-Velasquez S.L."/>
            <person name="Kruys A."/>
            <person name="Hutchinson M.I."/>
            <person name="Powell A.J."/>
            <person name="Barry K."/>
            <person name="Miller A.N."/>
            <person name="Grigoriev I.V."/>
            <person name="Debuchy R."/>
            <person name="Gladieux P."/>
            <person name="Thoren M.H."/>
            <person name="Johannesson H."/>
        </authorList>
    </citation>
    <scope>NUCLEOTIDE SEQUENCE</scope>
    <source>
        <strain evidence="4">CBS 538.74</strain>
    </source>
</reference>
<feature type="domain" description="Ubiquitin-like" evidence="2">
    <location>
        <begin position="101"/>
        <end position="158"/>
    </location>
</feature>
<evidence type="ECO:0000313" key="5">
    <source>
        <dbReference type="Proteomes" id="UP001302745"/>
    </source>
</evidence>
<feature type="compositionally biased region" description="Low complexity" evidence="1">
    <location>
        <begin position="231"/>
        <end position="243"/>
    </location>
</feature>
<dbReference type="Pfam" id="PF02179">
    <property type="entry name" value="BAG"/>
    <property type="match status" value="1"/>
</dbReference>
<accession>A0AAN6VMR3</accession>
<organism evidence="4 5">
    <name type="scientific">Chaetomidium leptoderma</name>
    <dbReference type="NCBI Taxonomy" id="669021"/>
    <lineage>
        <taxon>Eukaryota</taxon>
        <taxon>Fungi</taxon>
        <taxon>Dikarya</taxon>
        <taxon>Ascomycota</taxon>
        <taxon>Pezizomycotina</taxon>
        <taxon>Sordariomycetes</taxon>
        <taxon>Sordariomycetidae</taxon>
        <taxon>Sordariales</taxon>
        <taxon>Chaetomiaceae</taxon>
        <taxon>Chaetomidium</taxon>
    </lineage>
</organism>
<dbReference type="InterPro" id="IPR003103">
    <property type="entry name" value="BAG_domain"/>
</dbReference>
<dbReference type="EMBL" id="MU856953">
    <property type="protein sequence ID" value="KAK4153061.1"/>
    <property type="molecule type" value="Genomic_DNA"/>
</dbReference>
<dbReference type="AlphaFoldDB" id="A0AAN6VMR3"/>
<feature type="compositionally biased region" description="Low complexity" evidence="1">
    <location>
        <begin position="155"/>
        <end position="169"/>
    </location>
</feature>
<evidence type="ECO:0000259" key="3">
    <source>
        <dbReference type="PROSITE" id="PS51035"/>
    </source>
</evidence>
<reference evidence="4" key="1">
    <citation type="journal article" date="2023" name="Mol. Phylogenet. Evol.">
        <title>Genome-scale phylogeny and comparative genomics of the fungal order Sordariales.</title>
        <authorList>
            <person name="Hensen N."/>
            <person name="Bonometti L."/>
            <person name="Westerberg I."/>
            <person name="Brannstrom I.O."/>
            <person name="Guillou S."/>
            <person name="Cros-Aarteil S."/>
            <person name="Calhoun S."/>
            <person name="Haridas S."/>
            <person name="Kuo A."/>
            <person name="Mondo S."/>
            <person name="Pangilinan J."/>
            <person name="Riley R."/>
            <person name="LaButti K."/>
            <person name="Andreopoulos B."/>
            <person name="Lipzen A."/>
            <person name="Chen C."/>
            <person name="Yan M."/>
            <person name="Daum C."/>
            <person name="Ng V."/>
            <person name="Clum A."/>
            <person name="Steindorff A."/>
            <person name="Ohm R.A."/>
            <person name="Martin F."/>
            <person name="Silar P."/>
            <person name="Natvig D.O."/>
            <person name="Lalanne C."/>
            <person name="Gautier V."/>
            <person name="Ament-Velasquez S.L."/>
            <person name="Kruys A."/>
            <person name="Hutchinson M.I."/>
            <person name="Powell A.J."/>
            <person name="Barry K."/>
            <person name="Miller A.N."/>
            <person name="Grigoriev I.V."/>
            <person name="Debuchy R."/>
            <person name="Gladieux P."/>
            <person name="Hiltunen Thoren M."/>
            <person name="Johannesson H."/>
        </authorList>
    </citation>
    <scope>NUCLEOTIDE SEQUENCE</scope>
    <source>
        <strain evidence="4">CBS 538.74</strain>
    </source>
</reference>
<dbReference type="InterPro" id="IPR000626">
    <property type="entry name" value="Ubiquitin-like_dom"/>
</dbReference>
<evidence type="ECO:0000256" key="1">
    <source>
        <dbReference type="SAM" id="MobiDB-lite"/>
    </source>
</evidence>
<dbReference type="InterPro" id="IPR036533">
    <property type="entry name" value="BAG_dom_sf"/>
</dbReference>
<evidence type="ECO:0000259" key="2">
    <source>
        <dbReference type="PROSITE" id="PS50053"/>
    </source>
</evidence>
<keyword evidence="5" id="KW-1185">Reference proteome</keyword>
<dbReference type="SUPFAM" id="SSF54236">
    <property type="entry name" value="Ubiquitin-like"/>
    <property type="match status" value="1"/>
</dbReference>
<name>A0AAN6VMR3_9PEZI</name>
<proteinExistence type="predicted"/>
<gene>
    <name evidence="4" type="ORF">C8A00DRAFT_15707</name>
</gene>
<dbReference type="Gene3D" id="1.20.58.120">
    <property type="entry name" value="BAG domain"/>
    <property type="match status" value="1"/>
</dbReference>
<dbReference type="PROSITE" id="PS51035">
    <property type="entry name" value="BAG"/>
    <property type="match status" value="1"/>
</dbReference>
<evidence type="ECO:0000313" key="4">
    <source>
        <dbReference type="EMBL" id="KAK4153061.1"/>
    </source>
</evidence>
<feature type="compositionally biased region" description="Basic and acidic residues" evidence="1">
    <location>
        <begin position="170"/>
        <end position="204"/>
    </location>
</feature>
<dbReference type="PROSITE" id="PS50053">
    <property type="entry name" value="UBIQUITIN_2"/>
    <property type="match status" value="1"/>
</dbReference>
<feature type="compositionally biased region" description="Polar residues" evidence="1">
    <location>
        <begin position="49"/>
        <end position="63"/>
    </location>
</feature>
<protein>
    <submittedName>
        <fullName evidence="4">BAG domain-containing protein</fullName>
    </submittedName>
</protein>
<sequence length="344" mass="38309">MRRYGFSNRWPSISPFSSQDGVPHVTDEDYSYITSADLEDRGVDIPRPYTSQSPIADSYSSSAPAFGRPRPEDDVLLIKYQSVTYPEHFPAYSIGDGKLFVSDVRERVKMILDLSDRQAKRIKLYYKGRRLKKSEGPVREYGVKNNSELLMVLAESSRGSNSSVSSEEVMVVRDGRERYEAPGDSPRDSPRVGRSGRWGDRSPRDSNSQVGLDVPVDDNRRRGTSRVRTQSPGSAASAASAPPVTRVGKPGGPIEKLNGISADFRSNWLSLCLDFAARPPTDPKKRAEEHRRLSETVMQKILLKLDAVETSEEQGARAMRKELVVEVQQVLNRMDAVVSSKGSK</sequence>
<dbReference type="GO" id="GO:0051087">
    <property type="term" value="F:protein-folding chaperone binding"/>
    <property type="evidence" value="ECO:0007669"/>
    <property type="project" value="InterPro"/>
</dbReference>
<comment type="caution">
    <text evidence="4">The sequence shown here is derived from an EMBL/GenBank/DDBJ whole genome shotgun (WGS) entry which is preliminary data.</text>
</comment>
<dbReference type="SUPFAM" id="SSF63491">
    <property type="entry name" value="BAG domain"/>
    <property type="match status" value="1"/>
</dbReference>
<feature type="domain" description="BAG" evidence="3">
    <location>
        <begin position="279"/>
        <end position="338"/>
    </location>
</feature>